<dbReference type="EMBL" id="JAUEPT010000001">
    <property type="protein sequence ID" value="KAK0456503.1"/>
    <property type="molecule type" value="Genomic_DNA"/>
</dbReference>
<dbReference type="AlphaFoldDB" id="A0AA39K933"/>
<gene>
    <name evidence="1" type="ORF">EV421DRAFT_1895726</name>
</gene>
<keyword evidence="2" id="KW-1185">Reference proteome</keyword>
<organism evidence="1 2">
    <name type="scientific">Armillaria borealis</name>
    <dbReference type="NCBI Taxonomy" id="47425"/>
    <lineage>
        <taxon>Eukaryota</taxon>
        <taxon>Fungi</taxon>
        <taxon>Dikarya</taxon>
        <taxon>Basidiomycota</taxon>
        <taxon>Agaricomycotina</taxon>
        <taxon>Agaricomycetes</taxon>
        <taxon>Agaricomycetidae</taxon>
        <taxon>Agaricales</taxon>
        <taxon>Marasmiineae</taxon>
        <taxon>Physalacriaceae</taxon>
        <taxon>Armillaria</taxon>
    </lineage>
</organism>
<accession>A0AA39K933</accession>
<evidence type="ECO:0000313" key="2">
    <source>
        <dbReference type="Proteomes" id="UP001175226"/>
    </source>
</evidence>
<dbReference type="Proteomes" id="UP001175226">
    <property type="component" value="Unassembled WGS sequence"/>
</dbReference>
<comment type="caution">
    <text evidence="1">The sequence shown here is derived from an EMBL/GenBank/DDBJ whole genome shotgun (WGS) entry which is preliminary data.</text>
</comment>
<reference evidence="1" key="1">
    <citation type="submission" date="2023-06" db="EMBL/GenBank/DDBJ databases">
        <authorList>
            <consortium name="Lawrence Berkeley National Laboratory"/>
            <person name="Ahrendt S."/>
            <person name="Sahu N."/>
            <person name="Indic B."/>
            <person name="Wong-Bajracharya J."/>
            <person name="Merenyi Z."/>
            <person name="Ke H.-M."/>
            <person name="Monk M."/>
            <person name="Kocsube S."/>
            <person name="Drula E."/>
            <person name="Lipzen A."/>
            <person name="Balint B."/>
            <person name="Henrissat B."/>
            <person name="Andreopoulos B."/>
            <person name="Martin F.M."/>
            <person name="Harder C.B."/>
            <person name="Rigling D."/>
            <person name="Ford K.L."/>
            <person name="Foster G.D."/>
            <person name="Pangilinan J."/>
            <person name="Papanicolaou A."/>
            <person name="Barry K."/>
            <person name="LaButti K."/>
            <person name="Viragh M."/>
            <person name="Koriabine M."/>
            <person name="Yan M."/>
            <person name="Riley R."/>
            <person name="Champramary S."/>
            <person name="Plett K.L."/>
            <person name="Tsai I.J."/>
            <person name="Slot J."/>
            <person name="Sipos G."/>
            <person name="Plett J."/>
            <person name="Nagy L.G."/>
            <person name="Grigoriev I.V."/>
        </authorList>
    </citation>
    <scope>NUCLEOTIDE SEQUENCE</scope>
    <source>
        <strain evidence="1">FPL87.14</strain>
    </source>
</reference>
<name>A0AA39K933_9AGAR</name>
<protein>
    <submittedName>
        <fullName evidence="1">Uncharacterized protein</fullName>
    </submittedName>
</protein>
<proteinExistence type="predicted"/>
<evidence type="ECO:0000313" key="1">
    <source>
        <dbReference type="EMBL" id="KAK0456503.1"/>
    </source>
</evidence>
<sequence length="55" mass="6235">MSFSETYPNSQYHYDGSGIYASSSDSDGPPTPCYPVSRFWDRGILIFARRVLPQN</sequence>